<name>A0A0G4I7U9_9ALVE</name>
<dbReference type="InterPro" id="IPR036770">
    <property type="entry name" value="Ankyrin_rpt-contain_sf"/>
</dbReference>
<dbReference type="VEuPathDB" id="CryptoDB:Cvel_11692"/>
<evidence type="ECO:0000313" key="1">
    <source>
        <dbReference type="EMBL" id="CEM53052.1"/>
    </source>
</evidence>
<dbReference type="AlphaFoldDB" id="A0A0G4I7U9"/>
<proteinExistence type="predicted"/>
<accession>A0A0G4I7U9</accession>
<protein>
    <submittedName>
        <fullName evidence="1">Uncharacterized protein</fullName>
    </submittedName>
</protein>
<organism evidence="1">
    <name type="scientific">Chromera velia CCMP2878</name>
    <dbReference type="NCBI Taxonomy" id="1169474"/>
    <lineage>
        <taxon>Eukaryota</taxon>
        <taxon>Sar</taxon>
        <taxon>Alveolata</taxon>
        <taxon>Colpodellida</taxon>
        <taxon>Chromeraceae</taxon>
        <taxon>Chromera</taxon>
    </lineage>
</organism>
<dbReference type="Gene3D" id="1.25.40.20">
    <property type="entry name" value="Ankyrin repeat-containing domain"/>
    <property type="match status" value="1"/>
</dbReference>
<dbReference type="EMBL" id="CDMZ01005485">
    <property type="protein sequence ID" value="CEM53052.1"/>
    <property type="molecule type" value="Genomic_DNA"/>
</dbReference>
<gene>
    <name evidence="1" type="ORF">Cvel_11692</name>
</gene>
<dbReference type="PhylomeDB" id="A0A0G4I7U9"/>
<reference evidence="1" key="1">
    <citation type="submission" date="2014-11" db="EMBL/GenBank/DDBJ databases">
        <authorList>
            <person name="Otto D Thomas"/>
            <person name="Naeem Raeece"/>
        </authorList>
    </citation>
    <scope>NUCLEOTIDE SEQUENCE</scope>
</reference>
<sequence length="197" mass="21792">MTRYESPLAEEALEGWEGGMKVEVDLTQPISSKKPSKSFSFVVKVTDLKFADDLGAPNPSEQRMQELANRLQPAYKRWGLQISIKKTEILVQPAAGEERHAGNPCPSPISINATLYEAQQQYEKTGGIDDVKLLLKYGAKTNMVVEGETLLTRVSKKKQRIAMQHILLDGNADPCLKNGWGEAPIVLVLKVDSQNSL</sequence>